<reference evidence="2 3" key="1">
    <citation type="submission" date="2019-03" db="EMBL/GenBank/DDBJ databases">
        <authorList>
            <person name="He R.-H."/>
        </authorList>
    </citation>
    <scope>NUCLEOTIDE SEQUENCE [LARGE SCALE GENOMIC DNA]</scope>
    <source>
        <strain evidence="3">SH 714</strain>
    </source>
</reference>
<feature type="transmembrane region" description="Helical" evidence="1">
    <location>
        <begin position="7"/>
        <end position="27"/>
    </location>
</feature>
<gene>
    <name evidence="2" type="ORF">E3U55_17000</name>
</gene>
<keyword evidence="1" id="KW-0812">Transmembrane</keyword>
<protein>
    <submittedName>
        <fullName evidence="2">Uncharacterized protein</fullName>
    </submittedName>
</protein>
<keyword evidence="1" id="KW-1133">Transmembrane helix</keyword>
<keyword evidence="3" id="KW-1185">Reference proteome</keyword>
<dbReference type="AlphaFoldDB" id="A0A4Y8ICQ2"/>
<accession>A0A4Y8ICQ2</accession>
<proteinExistence type="predicted"/>
<keyword evidence="1" id="KW-0472">Membrane</keyword>
<evidence type="ECO:0000313" key="2">
    <source>
        <dbReference type="EMBL" id="TFB12812.1"/>
    </source>
</evidence>
<dbReference type="RefSeq" id="WP_134341669.1">
    <property type="nucleotide sequence ID" value="NZ_SOPW01000040.1"/>
</dbReference>
<comment type="caution">
    <text evidence="2">The sequence shown here is derived from an EMBL/GenBank/DDBJ whole genome shotgun (WGS) entry which is preliminary data.</text>
</comment>
<feature type="transmembrane region" description="Helical" evidence="1">
    <location>
        <begin position="71"/>
        <end position="94"/>
    </location>
</feature>
<evidence type="ECO:0000256" key="1">
    <source>
        <dbReference type="SAM" id="Phobius"/>
    </source>
</evidence>
<dbReference type="Proteomes" id="UP000297975">
    <property type="component" value="Unassembled WGS sequence"/>
</dbReference>
<evidence type="ECO:0000313" key="3">
    <source>
        <dbReference type="Proteomes" id="UP000297975"/>
    </source>
</evidence>
<name>A0A4Y8ICQ2_9BACI</name>
<feature type="transmembrane region" description="Helical" evidence="1">
    <location>
        <begin position="33"/>
        <end position="64"/>
    </location>
</feature>
<dbReference type="EMBL" id="SOPW01000040">
    <property type="protein sequence ID" value="TFB12812.1"/>
    <property type="molecule type" value="Genomic_DNA"/>
</dbReference>
<sequence length="96" mass="10921">MWKPVLLLQGIISLFTFLLLVMGYLIIFRPNPFFVIGIDAFLLPIPLFYINIAIIVVLIVMLLMKAGSFKFSLILLIVNILNVTIGFQIIFLTYSV</sequence>
<organism evidence="2 3">
    <name type="scientific">Filobacillus milosensis</name>
    <dbReference type="NCBI Taxonomy" id="94137"/>
    <lineage>
        <taxon>Bacteria</taxon>
        <taxon>Bacillati</taxon>
        <taxon>Bacillota</taxon>
        <taxon>Bacilli</taxon>
        <taxon>Bacillales</taxon>
        <taxon>Bacillaceae</taxon>
        <taxon>Filobacillus</taxon>
    </lineage>
</organism>